<gene>
    <name evidence="1" type="ORF">G3I50_38895</name>
</gene>
<dbReference type="AlphaFoldDB" id="A0A7K3S9H2"/>
<comment type="caution">
    <text evidence="1">The sequence shown here is derived from an EMBL/GenBank/DDBJ whole genome shotgun (WGS) entry which is preliminary data.</text>
</comment>
<evidence type="ECO:0000313" key="1">
    <source>
        <dbReference type="EMBL" id="NEC24175.1"/>
    </source>
</evidence>
<dbReference type="Proteomes" id="UP000469670">
    <property type="component" value="Unassembled WGS sequence"/>
</dbReference>
<dbReference type="PANTHER" id="PTHR23542">
    <property type="match status" value="1"/>
</dbReference>
<accession>A0A7K3S9H2</accession>
<name>A0A7K3S9H2_9ACTN</name>
<dbReference type="EMBL" id="JAAGMP010001745">
    <property type="protein sequence ID" value="NEC24175.1"/>
    <property type="molecule type" value="Genomic_DNA"/>
</dbReference>
<organism evidence="1 2">
    <name type="scientific">Streptomyces parvus</name>
    <dbReference type="NCBI Taxonomy" id="66428"/>
    <lineage>
        <taxon>Bacteria</taxon>
        <taxon>Bacillati</taxon>
        <taxon>Actinomycetota</taxon>
        <taxon>Actinomycetes</taxon>
        <taxon>Kitasatosporales</taxon>
        <taxon>Streptomycetaceae</taxon>
        <taxon>Streptomyces</taxon>
    </lineage>
</organism>
<dbReference type="PANTHER" id="PTHR23542:SF1">
    <property type="entry name" value="MAJOR FACILITATOR SUPERFAMILY (MFS) PROFILE DOMAIN-CONTAINING PROTEIN"/>
    <property type="match status" value="1"/>
</dbReference>
<sequence>MAAGYLDILRARHAARLLTGTLVGRLPNGTAHIAIVLFTRAEGGSYTLAGALAAA</sequence>
<evidence type="ECO:0000313" key="2">
    <source>
        <dbReference type="Proteomes" id="UP000469670"/>
    </source>
</evidence>
<proteinExistence type="predicted"/>
<reference evidence="1 2" key="1">
    <citation type="submission" date="2020-01" db="EMBL/GenBank/DDBJ databases">
        <title>Insect and environment-associated Actinomycetes.</title>
        <authorList>
            <person name="Currrie C."/>
            <person name="Chevrette M."/>
            <person name="Carlson C."/>
            <person name="Stubbendieck R."/>
            <person name="Wendt-Pienkowski E."/>
        </authorList>
    </citation>
    <scope>NUCLEOTIDE SEQUENCE [LARGE SCALE GENOMIC DNA]</scope>
    <source>
        <strain evidence="1 2">SID7590</strain>
    </source>
</reference>
<feature type="non-terminal residue" evidence="1">
    <location>
        <position position="55"/>
    </location>
</feature>
<protein>
    <submittedName>
        <fullName evidence="1">MFS transporter</fullName>
    </submittedName>
</protein>